<protein>
    <submittedName>
        <fullName evidence="4">Aldehyde dehydrogenase family protein</fullName>
    </submittedName>
</protein>
<keyword evidence="5" id="KW-1185">Reference proteome</keyword>
<proteinExistence type="predicted"/>
<dbReference type="InterPro" id="IPR016163">
    <property type="entry name" value="Ald_DH_C"/>
</dbReference>
<evidence type="ECO:0000256" key="1">
    <source>
        <dbReference type="ARBA" id="ARBA00023002"/>
    </source>
</evidence>
<dbReference type="InterPro" id="IPR050740">
    <property type="entry name" value="Aldehyde_DH_Superfamily"/>
</dbReference>
<feature type="region of interest" description="Disordered" evidence="2">
    <location>
        <begin position="1"/>
        <end position="21"/>
    </location>
</feature>
<dbReference type="Gene3D" id="3.40.309.10">
    <property type="entry name" value="Aldehyde Dehydrogenase, Chain A, domain 2"/>
    <property type="match status" value="1"/>
</dbReference>
<dbReference type="RefSeq" id="WP_381736508.1">
    <property type="nucleotide sequence ID" value="NZ_JBHSDP010000002.1"/>
</dbReference>
<dbReference type="EMBL" id="JBHSDP010000002">
    <property type="protein sequence ID" value="MFC4326367.1"/>
    <property type="molecule type" value="Genomic_DNA"/>
</dbReference>
<comment type="caution">
    <text evidence="4">The sequence shown here is derived from an EMBL/GenBank/DDBJ whole genome shotgun (WGS) entry which is preliminary data.</text>
</comment>
<feature type="domain" description="Aldehyde dehydrogenase" evidence="3">
    <location>
        <begin position="16"/>
        <end position="405"/>
    </location>
</feature>
<dbReference type="PANTHER" id="PTHR43353:SF3">
    <property type="entry name" value="ALDEHYDE DEHYDROGENASE-RELATED"/>
    <property type="match status" value="1"/>
</dbReference>
<dbReference type="InterPro" id="IPR015590">
    <property type="entry name" value="Aldehyde_DH_dom"/>
</dbReference>
<name>A0ABV8T7I0_9ACTN</name>
<dbReference type="SUPFAM" id="SSF53720">
    <property type="entry name" value="ALDH-like"/>
    <property type="match status" value="1"/>
</dbReference>
<evidence type="ECO:0000259" key="3">
    <source>
        <dbReference type="Pfam" id="PF00171"/>
    </source>
</evidence>
<evidence type="ECO:0000256" key="2">
    <source>
        <dbReference type="SAM" id="MobiDB-lite"/>
    </source>
</evidence>
<keyword evidence="1" id="KW-0560">Oxidoreductase</keyword>
<dbReference type="PANTHER" id="PTHR43353">
    <property type="entry name" value="SUCCINATE-SEMIALDEHYDE DEHYDROGENASE, MITOCHONDRIAL"/>
    <property type="match status" value="1"/>
</dbReference>
<dbReference type="Pfam" id="PF00171">
    <property type="entry name" value="Aldedh"/>
    <property type="match status" value="1"/>
</dbReference>
<organism evidence="4 5">
    <name type="scientific">Streptomyces andamanensis</name>
    <dbReference type="NCBI Taxonomy" id="1565035"/>
    <lineage>
        <taxon>Bacteria</taxon>
        <taxon>Bacillati</taxon>
        <taxon>Actinomycetota</taxon>
        <taxon>Actinomycetes</taxon>
        <taxon>Kitasatosporales</taxon>
        <taxon>Streptomycetaceae</taxon>
        <taxon>Streptomyces</taxon>
    </lineage>
</organism>
<dbReference type="Proteomes" id="UP001595824">
    <property type="component" value="Unassembled WGS sequence"/>
</dbReference>
<reference evidence="5" key="1">
    <citation type="journal article" date="2019" name="Int. J. Syst. Evol. Microbiol.">
        <title>The Global Catalogue of Microorganisms (GCM) 10K type strain sequencing project: providing services to taxonomists for standard genome sequencing and annotation.</title>
        <authorList>
            <consortium name="The Broad Institute Genomics Platform"/>
            <consortium name="The Broad Institute Genome Sequencing Center for Infectious Disease"/>
            <person name="Wu L."/>
            <person name="Ma J."/>
        </authorList>
    </citation>
    <scope>NUCLEOTIDE SEQUENCE [LARGE SCALE GENOMIC DNA]</scope>
    <source>
        <strain evidence="5">PCU 347</strain>
    </source>
</reference>
<evidence type="ECO:0000313" key="4">
    <source>
        <dbReference type="EMBL" id="MFC4326367.1"/>
    </source>
</evidence>
<dbReference type="Gene3D" id="3.40.605.10">
    <property type="entry name" value="Aldehyde Dehydrogenase, Chain A, domain 1"/>
    <property type="match status" value="1"/>
</dbReference>
<evidence type="ECO:0000313" key="5">
    <source>
        <dbReference type="Proteomes" id="UP001595824"/>
    </source>
</evidence>
<sequence length="509" mass="51763">MLSIDPRTGGSRGPAATEATAADVDTAVRAAHATRTALADHRARAELLRAAAASLEKDGAEIIAAADAETALGHVRLTGELARTCHQLRTFADLAESGRHLEVIIDHADPDARPAPRPDLRRCKVPLGVVAVFAASNFPLAFSVPGGDTASALAAGCPVVVKAHPDHPRTGVLCARALRTAAAQAGLPGDVTAVVHGLEAGVALVRHPLTAAVGFTGSVRGGRALFDIASARPRPIPFHGELGSLNPVVVTARAAATRAAEIGTGLAAAYTQGLGQFCVKPGLVLLPAGADGDAVVAAAVTARVPSGPLLDPRMREAFLAGTRARAALPGVEEVLAAGAAGAADAPLSVRPGILSVPAGRLAVGEVHRALLDECFGPVTVLVRYGCEAERDAVLGTLTGSLTATVHFAADERDAAAADLVARLTQLAGRVVVDGWPTGVTVAPAMHHGGPYPASTSTSTSVGATATERWLRPVCYQNTPQELLPAELRDGNPLGVPRTVDGVYVLPAPC</sequence>
<accession>A0ABV8T7I0</accession>
<dbReference type="InterPro" id="IPR016161">
    <property type="entry name" value="Ald_DH/histidinol_DH"/>
</dbReference>
<dbReference type="InterPro" id="IPR016162">
    <property type="entry name" value="Ald_DH_N"/>
</dbReference>
<gene>
    <name evidence="4" type="ORF">ACFPC0_00695</name>
</gene>